<evidence type="ECO:0000256" key="1">
    <source>
        <dbReference type="SAM" id="Phobius"/>
    </source>
</evidence>
<evidence type="ECO:0000313" key="3">
    <source>
        <dbReference type="Proteomes" id="UP000254869"/>
    </source>
</evidence>
<feature type="transmembrane region" description="Helical" evidence="1">
    <location>
        <begin position="37"/>
        <end position="55"/>
    </location>
</feature>
<reference evidence="2 3" key="1">
    <citation type="submission" date="2018-07" db="EMBL/GenBank/DDBJ databases">
        <title>Genomic Encyclopedia of Type Strains, Phase IV (KMG-IV): sequencing the most valuable type-strain genomes for metagenomic binning, comparative biology and taxonomic classification.</title>
        <authorList>
            <person name="Goeker M."/>
        </authorList>
    </citation>
    <scope>NUCLEOTIDE SEQUENCE [LARGE SCALE GENOMIC DNA]</scope>
    <source>
        <strain evidence="2 3">DSM 44290</strain>
    </source>
</reference>
<protein>
    <submittedName>
        <fullName evidence="2">Uncharacterized protein</fullName>
    </submittedName>
</protein>
<dbReference type="EMBL" id="QQBC01000011">
    <property type="protein sequence ID" value="RDI63235.1"/>
    <property type="molecule type" value="Genomic_DNA"/>
</dbReference>
<dbReference type="RefSeq" id="WP_068002180.1">
    <property type="nucleotide sequence ID" value="NZ_QQBC01000011.1"/>
</dbReference>
<dbReference type="STRING" id="1210086.GCA_001613105_04973"/>
<accession>A0A370HXL9</accession>
<keyword evidence="1" id="KW-0472">Membrane</keyword>
<keyword evidence="3" id="KW-1185">Reference proteome</keyword>
<keyword evidence="1" id="KW-1133">Transmembrane helix</keyword>
<name>A0A370HXL9_9NOCA</name>
<gene>
    <name evidence="2" type="ORF">DFR76_111254</name>
</gene>
<feature type="transmembrane region" description="Helical" evidence="1">
    <location>
        <begin position="61"/>
        <end position="80"/>
    </location>
</feature>
<dbReference type="AlphaFoldDB" id="A0A370HXL9"/>
<dbReference type="Proteomes" id="UP000254869">
    <property type="component" value="Unassembled WGS sequence"/>
</dbReference>
<keyword evidence="1" id="KW-0812">Transmembrane</keyword>
<sequence length="139" mass="14721">MAHQTYDYDKTDRIPLDQLPWPQSPADMPYPVRAAQFATIALAAFGLFLSIFGSTAGNPEAVGALVFGFLPTCIAAAACLRFAQRGRIAHTTVIICGAIEILFGLAGMLNHTPPGLLGLLCGLTTSATLTRPSARAWFA</sequence>
<organism evidence="2 3">
    <name type="scientific">Nocardia pseudobrasiliensis</name>
    <dbReference type="NCBI Taxonomy" id="45979"/>
    <lineage>
        <taxon>Bacteria</taxon>
        <taxon>Bacillati</taxon>
        <taxon>Actinomycetota</taxon>
        <taxon>Actinomycetes</taxon>
        <taxon>Mycobacteriales</taxon>
        <taxon>Nocardiaceae</taxon>
        <taxon>Nocardia</taxon>
    </lineage>
</organism>
<feature type="transmembrane region" description="Helical" evidence="1">
    <location>
        <begin position="92"/>
        <end position="109"/>
    </location>
</feature>
<evidence type="ECO:0000313" key="2">
    <source>
        <dbReference type="EMBL" id="RDI63235.1"/>
    </source>
</evidence>
<comment type="caution">
    <text evidence="2">The sequence shown here is derived from an EMBL/GenBank/DDBJ whole genome shotgun (WGS) entry which is preliminary data.</text>
</comment>
<proteinExistence type="predicted"/>